<feature type="region of interest" description="Disordered" evidence="1">
    <location>
        <begin position="93"/>
        <end position="116"/>
    </location>
</feature>
<name>D7DQB6_METV0</name>
<dbReference type="Gene3D" id="1.10.238.10">
    <property type="entry name" value="EF-hand"/>
    <property type="match status" value="1"/>
</dbReference>
<gene>
    <name evidence="4" type="ordered locus">M301_1103</name>
</gene>
<dbReference type="HOGENOM" id="CLU_2094029_0_0_4"/>
<dbReference type="EMBL" id="CP002056">
    <property type="protein sequence ID" value="ADI29487.1"/>
    <property type="molecule type" value="Genomic_DNA"/>
</dbReference>
<dbReference type="RefSeq" id="WP_013147803.1">
    <property type="nucleotide sequence ID" value="NC_014207.1"/>
</dbReference>
<reference evidence="5" key="1">
    <citation type="submission" date="2010-05" db="EMBL/GenBank/DDBJ databases">
        <title>Complete sequence of Methylotenera sp. 301.</title>
        <authorList>
            <person name="Lucas S."/>
            <person name="Copeland A."/>
            <person name="Lapidus A."/>
            <person name="Cheng J.-F."/>
            <person name="Bruce D."/>
            <person name="Goodwin L."/>
            <person name="Pitluck S."/>
            <person name="Clum A."/>
            <person name="Land M."/>
            <person name="Hauser L."/>
            <person name="Kyrpides N."/>
            <person name="Ivanova N."/>
            <person name="Chistoservova L."/>
            <person name="Kalyuzhnaya M."/>
            <person name="Woyke T."/>
        </authorList>
    </citation>
    <scope>NUCLEOTIDE SEQUENCE [LARGE SCALE GENOMIC DNA]</scope>
    <source>
        <strain evidence="5">301</strain>
    </source>
</reference>
<feature type="domain" description="EF-hand" evidence="3">
    <location>
        <begin position="70"/>
        <end position="105"/>
    </location>
</feature>
<dbReference type="AlphaFoldDB" id="D7DQB6"/>
<dbReference type="InterPro" id="IPR011992">
    <property type="entry name" value="EF-hand-dom_pair"/>
</dbReference>
<keyword evidence="5" id="KW-1185">Reference proteome</keyword>
<evidence type="ECO:0000313" key="5">
    <source>
        <dbReference type="Proteomes" id="UP000000383"/>
    </source>
</evidence>
<dbReference type="InterPro" id="IPR002048">
    <property type="entry name" value="EF_hand_dom"/>
</dbReference>
<dbReference type="KEGG" id="meh:M301_1103"/>
<protein>
    <recommendedName>
        <fullName evidence="3">EF-hand domain-containing protein</fullName>
    </recommendedName>
</protein>
<feature type="compositionally biased region" description="Low complexity" evidence="1">
    <location>
        <begin position="97"/>
        <end position="109"/>
    </location>
</feature>
<evidence type="ECO:0000259" key="3">
    <source>
        <dbReference type="PROSITE" id="PS50222"/>
    </source>
</evidence>
<reference evidence="4 5" key="2">
    <citation type="journal article" date="2011" name="J. Bacteriol.">
        <title>Genomes of three methylotrophs from a single niche uncover genetic and metabolic divergence of Methylophilaceae.</title>
        <authorList>
            <person name="Lapidus A."/>
            <person name="Clum A."/>
            <person name="Labutti K."/>
            <person name="Kaluzhnaya M.G."/>
            <person name="Lim S."/>
            <person name="Beck D.A."/>
            <person name="Glavina Del Rio T."/>
            <person name="Nolan M."/>
            <person name="Mavromatis K."/>
            <person name="Huntemann M."/>
            <person name="Lucas S."/>
            <person name="Lidstrom M.E."/>
            <person name="Ivanova N."/>
            <person name="Chistoserdova L."/>
        </authorList>
    </citation>
    <scope>NUCLEOTIDE SEQUENCE [LARGE SCALE GENOMIC DNA]</scope>
    <source>
        <strain evidence="4 5">301</strain>
    </source>
</reference>
<feature type="signal peptide" evidence="2">
    <location>
        <begin position="1"/>
        <end position="31"/>
    </location>
</feature>
<evidence type="ECO:0000313" key="4">
    <source>
        <dbReference type="EMBL" id="ADI29487.1"/>
    </source>
</evidence>
<dbReference type="InterPro" id="IPR018247">
    <property type="entry name" value="EF_Hand_1_Ca_BS"/>
</dbReference>
<dbReference type="Pfam" id="PF13202">
    <property type="entry name" value="EF-hand_5"/>
    <property type="match status" value="2"/>
</dbReference>
<dbReference type="GO" id="GO:0005509">
    <property type="term" value="F:calcium ion binding"/>
    <property type="evidence" value="ECO:0007669"/>
    <property type="project" value="InterPro"/>
</dbReference>
<evidence type="ECO:0000256" key="1">
    <source>
        <dbReference type="SAM" id="MobiDB-lite"/>
    </source>
</evidence>
<dbReference type="PROSITE" id="PS50222">
    <property type="entry name" value="EF_HAND_2"/>
    <property type="match status" value="1"/>
</dbReference>
<feature type="chain" id="PRO_5003094876" description="EF-hand domain-containing protein" evidence="2">
    <location>
        <begin position="32"/>
        <end position="116"/>
    </location>
</feature>
<dbReference type="Proteomes" id="UP000000383">
    <property type="component" value="Chromosome"/>
</dbReference>
<dbReference type="SUPFAM" id="SSF47473">
    <property type="entry name" value="EF-hand"/>
    <property type="match status" value="1"/>
</dbReference>
<organism evidence="4 5">
    <name type="scientific">Methylotenera versatilis (strain 301)</name>
    <dbReference type="NCBI Taxonomy" id="666681"/>
    <lineage>
        <taxon>Bacteria</taxon>
        <taxon>Pseudomonadati</taxon>
        <taxon>Pseudomonadota</taxon>
        <taxon>Betaproteobacteria</taxon>
        <taxon>Nitrosomonadales</taxon>
        <taxon>Methylophilaceae</taxon>
        <taxon>Methylotenera</taxon>
    </lineage>
</organism>
<dbReference type="OrthoDB" id="6388006at2"/>
<dbReference type="PROSITE" id="PS00018">
    <property type="entry name" value="EF_HAND_1"/>
    <property type="match status" value="1"/>
</dbReference>
<sequence precursor="true">MKVNSNQIILKASTTAIALLLMAGIHNVALADNTTAVKTDGKVAEAAPADENFKALDANKDGKISLKEAVKDKALSGQFDTIDANHDGMISAEEYASAKTAAPTPTSETTPPPSKY</sequence>
<accession>D7DQB6</accession>
<keyword evidence="2" id="KW-0732">Signal</keyword>
<proteinExistence type="predicted"/>
<evidence type="ECO:0000256" key="2">
    <source>
        <dbReference type="SAM" id="SignalP"/>
    </source>
</evidence>